<dbReference type="NCBIfam" id="TIGR02868">
    <property type="entry name" value="CydC"/>
    <property type="match status" value="1"/>
</dbReference>
<name>A0A5B9DNP3_9HYPH</name>
<dbReference type="InterPro" id="IPR036640">
    <property type="entry name" value="ABC1_TM_sf"/>
</dbReference>
<dbReference type="KEGG" id="yti:FNA67_09095"/>
<dbReference type="RefSeq" id="WP_147655819.1">
    <property type="nucleotide sequence ID" value="NZ_BMFM01000001.1"/>
</dbReference>
<gene>
    <name evidence="8" type="primary">cydC</name>
    <name evidence="8" type="ORF">FNA67_09095</name>
</gene>
<dbReference type="SMART" id="SM00382">
    <property type="entry name" value="AAA"/>
    <property type="match status" value="1"/>
</dbReference>
<dbReference type="Gene3D" id="3.40.50.300">
    <property type="entry name" value="P-loop containing nucleotide triphosphate hydrolases"/>
    <property type="match status" value="1"/>
</dbReference>
<organism evidence="8 9">
    <name type="scientific">Paradevosia tibetensis</name>
    <dbReference type="NCBI Taxonomy" id="1447062"/>
    <lineage>
        <taxon>Bacteria</taxon>
        <taxon>Pseudomonadati</taxon>
        <taxon>Pseudomonadota</taxon>
        <taxon>Alphaproteobacteria</taxon>
        <taxon>Hyphomicrobiales</taxon>
        <taxon>Devosiaceae</taxon>
        <taxon>Paradevosia</taxon>
    </lineage>
</organism>
<dbReference type="InterPro" id="IPR011527">
    <property type="entry name" value="ABC1_TM_dom"/>
</dbReference>
<dbReference type="GO" id="GO:0045454">
    <property type="term" value="P:cell redox homeostasis"/>
    <property type="evidence" value="ECO:0007669"/>
    <property type="project" value="InterPro"/>
</dbReference>
<comment type="subcellular location">
    <subcellularLocation>
        <location evidence="1">Cell membrane</location>
        <topology evidence="1">Multi-pass membrane protein</topology>
    </subcellularLocation>
</comment>
<dbReference type="InterPro" id="IPR017871">
    <property type="entry name" value="ABC_transporter-like_CS"/>
</dbReference>
<dbReference type="InterPro" id="IPR003593">
    <property type="entry name" value="AAA+_ATPase"/>
</dbReference>
<dbReference type="PROSITE" id="PS50893">
    <property type="entry name" value="ABC_TRANSPORTER_2"/>
    <property type="match status" value="1"/>
</dbReference>
<evidence type="ECO:0000313" key="8">
    <source>
        <dbReference type="EMBL" id="QEE20319.1"/>
    </source>
</evidence>
<dbReference type="PROSITE" id="PS50929">
    <property type="entry name" value="ABC_TM1F"/>
    <property type="match status" value="1"/>
</dbReference>
<dbReference type="SUPFAM" id="SSF90123">
    <property type="entry name" value="ABC transporter transmembrane region"/>
    <property type="match status" value="1"/>
</dbReference>
<keyword evidence="3" id="KW-0812">Transmembrane</keyword>
<dbReference type="InterPro" id="IPR014223">
    <property type="entry name" value="ABC_CydC/D"/>
</dbReference>
<dbReference type="GO" id="GO:0015421">
    <property type="term" value="F:ABC-type oligopeptide transporter activity"/>
    <property type="evidence" value="ECO:0007669"/>
    <property type="project" value="TreeGrafter"/>
</dbReference>
<dbReference type="InterPro" id="IPR003439">
    <property type="entry name" value="ABC_transporter-like_ATP-bd"/>
</dbReference>
<evidence type="ECO:0000256" key="2">
    <source>
        <dbReference type="ARBA" id="ARBA00005417"/>
    </source>
</evidence>
<evidence type="ECO:0000256" key="4">
    <source>
        <dbReference type="ARBA" id="ARBA00022741"/>
    </source>
</evidence>
<evidence type="ECO:0000256" key="6">
    <source>
        <dbReference type="ARBA" id="ARBA00022989"/>
    </source>
</evidence>
<evidence type="ECO:0000256" key="3">
    <source>
        <dbReference type="ARBA" id="ARBA00022692"/>
    </source>
</evidence>
<dbReference type="OrthoDB" id="5288404at2"/>
<keyword evidence="4" id="KW-0547">Nucleotide-binding</keyword>
<dbReference type="GO" id="GO:0034775">
    <property type="term" value="P:glutathione transmembrane transport"/>
    <property type="evidence" value="ECO:0007669"/>
    <property type="project" value="InterPro"/>
</dbReference>
<dbReference type="PANTHER" id="PTHR43394">
    <property type="entry name" value="ATP-DEPENDENT PERMEASE MDL1, MITOCHONDRIAL"/>
    <property type="match status" value="1"/>
</dbReference>
<dbReference type="Proteomes" id="UP000321062">
    <property type="component" value="Chromosome"/>
</dbReference>
<dbReference type="EMBL" id="CP041690">
    <property type="protein sequence ID" value="QEE20319.1"/>
    <property type="molecule type" value="Genomic_DNA"/>
</dbReference>
<dbReference type="GO" id="GO:0005524">
    <property type="term" value="F:ATP binding"/>
    <property type="evidence" value="ECO:0007669"/>
    <property type="project" value="UniProtKB-KW"/>
</dbReference>
<dbReference type="Pfam" id="PF00005">
    <property type="entry name" value="ABC_tran"/>
    <property type="match status" value="1"/>
</dbReference>
<comment type="similarity">
    <text evidence="2">Belongs to the ABC transporter superfamily.</text>
</comment>
<dbReference type="AlphaFoldDB" id="A0A5B9DNP3"/>
<dbReference type="PROSITE" id="PS00211">
    <property type="entry name" value="ABC_TRANSPORTER_1"/>
    <property type="match status" value="1"/>
</dbReference>
<keyword evidence="5" id="KW-0067">ATP-binding</keyword>
<evidence type="ECO:0000313" key="9">
    <source>
        <dbReference type="Proteomes" id="UP000321062"/>
    </source>
</evidence>
<accession>A0A5B9DNP3</accession>
<dbReference type="InterPro" id="IPR027417">
    <property type="entry name" value="P-loop_NTPase"/>
</dbReference>
<protein>
    <submittedName>
        <fullName evidence="8">Thiol reductant ABC exporter subunit CydC</fullName>
    </submittedName>
</protein>
<dbReference type="GO" id="GO:0005886">
    <property type="term" value="C:plasma membrane"/>
    <property type="evidence" value="ECO:0007669"/>
    <property type="project" value="UniProtKB-SubCell"/>
</dbReference>
<keyword evidence="9" id="KW-1185">Reference proteome</keyword>
<proteinExistence type="inferred from homology"/>
<reference evidence="8 9" key="1">
    <citation type="journal article" date="2015" name="Int. J. Syst. Evol. Microbiol.">
        <title>Youhaiella tibetensis gen. nov., sp. nov., isolated from subsurface sediment.</title>
        <authorList>
            <person name="Wang Y.X."/>
            <person name="Huang F.Q."/>
            <person name="Nogi Y."/>
            <person name="Pang S.J."/>
            <person name="Wang P.K."/>
            <person name="Lv J."/>
        </authorList>
    </citation>
    <scope>NUCLEOTIDE SEQUENCE [LARGE SCALE GENOMIC DNA]</scope>
    <source>
        <strain evidence="9">fig4</strain>
    </source>
</reference>
<keyword evidence="6" id="KW-1133">Transmembrane helix</keyword>
<dbReference type="Gene3D" id="1.20.1560.10">
    <property type="entry name" value="ABC transporter type 1, transmembrane domain"/>
    <property type="match status" value="1"/>
</dbReference>
<evidence type="ECO:0000256" key="5">
    <source>
        <dbReference type="ARBA" id="ARBA00022840"/>
    </source>
</evidence>
<evidence type="ECO:0000256" key="7">
    <source>
        <dbReference type="ARBA" id="ARBA00023136"/>
    </source>
</evidence>
<evidence type="ECO:0000256" key="1">
    <source>
        <dbReference type="ARBA" id="ARBA00004651"/>
    </source>
</evidence>
<dbReference type="InterPro" id="IPR039421">
    <property type="entry name" value="Type_1_exporter"/>
</dbReference>
<dbReference type="GO" id="GO:0016887">
    <property type="term" value="F:ATP hydrolysis activity"/>
    <property type="evidence" value="ECO:0007669"/>
    <property type="project" value="InterPro"/>
</dbReference>
<keyword evidence="7" id="KW-0472">Membrane</keyword>
<sequence length="554" mass="57320">MRAIFAFLPLFVRLKGPLTLTLVLSLVTLAAGTALLGLSGWFLTAAALSTAGAAFNLFAPSAGVRGLSFIRILSRYGEKLSGHDATLKLLSDLRQWLFARLFPLAPLGRRLGRGDLVSRLLGDVEALDTVFLVALGPISTAVLAGVAMTTLLAFLLPGAALVYALAFAGAAIGVPVLLVAASRRTGAEVVAASGRLRGVALDSIEGQQDLVIFGETQSARDQIEAAAGDLARARRRLGFHGTLAAGAVQGSMAIATIGTLVAGLAALEAGSIGGPLMAGLLLAVIASFEACAMLVRSAARLASAAAAAERLQELATMEPAVTDPGAPRPIPDGGAMSLEGVSFGYGPGRRVLSRVNLGIADGSCVAIRGPSGSGKSTIAQLLLRLVDPQAGRVRLNGVDIRTVALADLRRRVALMTQDAPVFHDTIRANLLIGRNDASDEALWQALDAVHLGDFVRSLPRALDTMLGEAGKTLSSGQARRMCLARTLLSNASVIVLDEPTSGLDAETESAFLADLPRITAGKTTIVITHAQVPANYDRVINVQAGRVSADRSAM</sequence>
<dbReference type="SUPFAM" id="SSF52540">
    <property type="entry name" value="P-loop containing nucleoside triphosphate hydrolases"/>
    <property type="match status" value="1"/>
</dbReference>
<dbReference type="PANTHER" id="PTHR43394:SF1">
    <property type="entry name" value="ATP-BINDING CASSETTE SUB-FAMILY B MEMBER 10, MITOCHONDRIAL"/>
    <property type="match status" value="1"/>
</dbReference>